<dbReference type="SUPFAM" id="SSF46785">
    <property type="entry name" value="Winged helix' DNA-binding domain"/>
    <property type="match status" value="1"/>
</dbReference>
<gene>
    <name evidence="8" type="primary">LOC104733507</name>
</gene>
<evidence type="ECO:0000313" key="8">
    <source>
        <dbReference type="RefSeq" id="XP_010451382.1"/>
    </source>
</evidence>
<evidence type="ECO:0000256" key="3">
    <source>
        <dbReference type="ARBA" id="ARBA00023125"/>
    </source>
</evidence>
<dbReference type="SMART" id="SM00415">
    <property type="entry name" value="HSF"/>
    <property type="match status" value="1"/>
</dbReference>
<proteinExistence type="inferred from homology"/>
<evidence type="ECO:0000259" key="6">
    <source>
        <dbReference type="SMART" id="SM00415"/>
    </source>
</evidence>
<comment type="similarity">
    <text evidence="5">Belongs to the HSF family.</text>
</comment>
<evidence type="ECO:0000313" key="7">
    <source>
        <dbReference type="Proteomes" id="UP000694864"/>
    </source>
</evidence>
<evidence type="ECO:0000256" key="2">
    <source>
        <dbReference type="ARBA" id="ARBA00023016"/>
    </source>
</evidence>
<organism evidence="7 8">
    <name type="scientific">Camelina sativa</name>
    <name type="common">False flax</name>
    <name type="synonym">Myagrum sativum</name>
    <dbReference type="NCBI Taxonomy" id="90675"/>
    <lineage>
        <taxon>Eukaryota</taxon>
        <taxon>Viridiplantae</taxon>
        <taxon>Streptophyta</taxon>
        <taxon>Embryophyta</taxon>
        <taxon>Tracheophyta</taxon>
        <taxon>Spermatophyta</taxon>
        <taxon>Magnoliopsida</taxon>
        <taxon>eudicotyledons</taxon>
        <taxon>Gunneridae</taxon>
        <taxon>Pentapetalae</taxon>
        <taxon>rosids</taxon>
        <taxon>malvids</taxon>
        <taxon>Brassicales</taxon>
        <taxon>Brassicaceae</taxon>
        <taxon>Camelineae</taxon>
        <taxon>Camelina</taxon>
    </lineage>
</organism>
<dbReference type="PANTHER" id="PTHR10015:SF427">
    <property type="entry name" value="HEAT SHOCK FACTOR PROTEIN"/>
    <property type="match status" value="1"/>
</dbReference>
<keyword evidence="3" id="KW-0238">DNA-binding</keyword>
<dbReference type="Pfam" id="PF00447">
    <property type="entry name" value="HSF_DNA-bind"/>
    <property type="match status" value="1"/>
</dbReference>
<keyword evidence="2" id="KW-0346">Stress response</keyword>
<dbReference type="Gene3D" id="1.10.10.10">
    <property type="entry name" value="Winged helix-like DNA-binding domain superfamily/Winged helix DNA-binding domain"/>
    <property type="match status" value="1"/>
</dbReference>
<protein>
    <submittedName>
        <fullName evidence="8">Heat stress transcription factor A-4a-like isoform X2</fullName>
    </submittedName>
</protein>
<evidence type="ECO:0000256" key="1">
    <source>
        <dbReference type="ARBA" id="ARBA00004123"/>
    </source>
</evidence>
<reference evidence="7" key="1">
    <citation type="journal article" date="2014" name="Nat. Commun.">
        <title>The emerging biofuel crop Camelina sativa retains a highly undifferentiated hexaploid genome structure.</title>
        <authorList>
            <person name="Kagale S."/>
            <person name="Koh C."/>
            <person name="Nixon J."/>
            <person name="Bollina V."/>
            <person name="Clarke W.E."/>
            <person name="Tuteja R."/>
            <person name="Spillane C."/>
            <person name="Robinson S.J."/>
            <person name="Links M.G."/>
            <person name="Clarke C."/>
            <person name="Higgins E.E."/>
            <person name="Huebert T."/>
            <person name="Sharpe A.G."/>
            <person name="Parkin I.A."/>
        </authorList>
    </citation>
    <scope>NUCLEOTIDE SEQUENCE [LARGE SCALE GENOMIC DNA]</scope>
    <source>
        <strain evidence="7">cv. DH55</strain>
    </source>
</reference>
<name>A0ABM0V633_CAMSA</name>
<accession>A0ABM0V633</accession>
<dbReference type="Proteomes" id="UP000694864">
    <property type="component" value="Chromosome 12"/>
</dbReference>
<dbReference type="RefSeq" id="XP_010451382.1">
    <property type="nucleotide sequence ID" value="XM_010453080.2"/>
</dbReference>
<keyword evidence="7" id="KW-1185">Reference proteome</keyword>
<reference evidence="8" key="2">
    <citation type="submission" date="2025-08" db="UniProtKB">
        <authorList>
            <consortium name="RefSeq"/>
        </authorList>
    </citation>
    <scope>IDENTIFICATION</scope>
    <source>
        <tissue evidence="8">Leaf</tissue>
    </source>
</reference>
<sequence length="190" mass="22638">MDGDNNNHGAPHRVSIEEKKICLDFMRKAYAMVDDPSTDSIISWGFNGDSFIVWHPPECYRDLLPRLLGVPNFYKFQLYGFKKVVSSVHLEYARDDFVKGRPELLEKIGQSFLEEREKKMKPLRDAMRNCKNMDEERLVTKEWMATLERERRVQVDKDFLKDADLLLLRISKYKERRAKSFTRFGGYYYY</sequence>
<evidence type="ECO:0000256" key="5">
    <source>
        <dbReference type="RuleBase" id="RU004020"/>
    </source>
</evidence>
<comment type="subcellular location">
    <subcellularLocation>
        <location evidence="1">Nucleus</location>
    </subcellularLocation>
</comment>
<feature type="domain" description="HSF-type DNA-binding" evidence="6">
    <location>
        <begin position="24"/>
        <end position="111"/>
    </location>
</feature>
<dbReference type="InterPro" id="IPR000232">
    <property type="entry name" value="HSF_DNA-bd"/>
</dbReference>
<dbReference type="GeneID" id="104733507"/>
<evidence type="ECO:0000256" key="4">
    <source>
        <dbReference type="ARBA" id="ARBA00023242"/>
    </source>
</evidence>
<dbReference type="InterPro" id="IPR036388">
    <property type="entry name" value="WH-like_DNA-bd_sf"/>
</dbReference>
<dbReference type="InterPro" id="IPR036390">
    <property type="entry name" value="WH_DNA-bd_sf"/>
</dbReference>
<dbReference type="PANTHER" id="PTHR10015">
    <property type="entry name" value="HEAT SHOCK TRANSCRIPTION FACTOR"/>
    <property type="match status" value="1"/>
</dbReference>
<keyword evidence="4" id="KW-0539">Nucleus</keyword>